<dbReference type="OrthoDB" id="1440774at2"/>
<keyword evidence="2" id="KW-1185">Reference proteome</keyword>
<dbReference type="STRING" id="1118202.SAMN05443429_1184"/>
<organism evidence="1 2">
    <name type="scientific">Cruoricaptor ignavus</name>
    <dbReference type="NCBI Taxonomy" id="1118202"/>
    <lineage>
        <taxon>Bacteria</taxon>
        <taxon>Pseudomonadati</taxon>
        <taxon>Bacteroidota</taxon>
        <taxon>Flavobacteriia</taxon>
        <taxon>Flavobacteriales</taxon>
        <taxon>Weeksellaceae</taxon>
        <taxon>Cruoricaptor</taxon>
    </lineage>
</organism>
<gene>
    <name evidence="1" type="ORF">SAMN05443429_1184</name>
</gene>
<name>A0A1M6HT88_9FLAO</name>
<evidence type="ECO:0000313" key="1">
    <source>
        <dbReference type="EMBL" id="SHJ25400.1"/>
    </source>
</evidence>
<reference evidence="1 2" key="1">
    <citation type="submission" date="2016-11" db="EMBL/GenBank/DDBJ databases">
        <authorList>
            <person name="Jaros S."/>
            <person name="Januszkiewicz K."/>
            <person name="Wedrychowicz H."/>
        </authorList>
    </citation>
    <scope>NUCLEOTIDE SEQUENCE [LARGE SCALE GENOMIC DNA]</scope>
    <source>
        <strain evidence="1 2">DSM 25479</strain>
    </source>
</reference>
<dbReference type="NCBIfam" id="TIGR01200">
    <property type="entry name" value="GLPGLI"/>
    <property type="match status" value="1"/>
</dbReference>
<dbReference type="Proteomes" id="UP000184335">
    <property type="component" value="Unassembled WGS sequence"/>
</dbReference>
<dbReference type="AlphaFoldDB" id="A0A1M6HT88"/>
<protein>
    <submittedName>
        <fullName evidence="1">GLPGLI family protein</fullName>
    </submittedName>
</protein>
<sequence>MKNILIIISLIFISKTYAQDAIRVKYLLEYKIDSTNLNIVDTEFFLLDILNENKNSYFQSEANFLKDSILTSKNPHSLFQIKKPEFKFNILKDNNLESDLVFYDYTAYKYFIQDDVKLDWKIQNDSVKTILNQKCKKAETNFRGRKYTAWFSTEILISDGPYKFKNLPGLILELYDNKNHYHFKAIAIQKMSDYSVYMNKSDYTEVTKKQFNEFQNKIKEKPSLILYNPNIQIPKEGLDKYDKTHRERNKYKNNPIELINE</sequence>
<dbReference type="RefSeq" id="WP_073181011.1">
    <property type="nucleotide sequence ID" value="NZ_FQYI01000018.1"/>
</dbReference>
<accession>A0A1M6HT88</accession>
<proteinExistence type="predicted"/>
<dbReference type="Pfam" id="PF09697">
    <property type="entry name" value="Porph_ging"/>
    <property type="match status" value="1"/>
</dbReference>
<dbReference type="InterPro" id="IPR005901">
    <property type="entry name" value="GLPGLI"/>
</dbReference>
<evidence type="ECO:0000313" key="2">
    <source>
        <dbReference type="Proteomes" id="UP000184335"/>
    </source>
</evidence>
<dbReference type="EMBL" id="FQYI01000018">
    <property type="protein sequence ID" value="SHJ25400.1"/>
    <property type="molecule type" value="Genomic_DNA"/>
</dbReference>